<keyword evidence="1" id="KW-1133">Transmembrane helix</keyword>
<protein>
    <submittedName>
        <fullName evidence="2">Uncharacterized protein</fullName>
    </submittedName>
</protein>
<organism evidence="2">
    <name type="scientific">Ditylum brightwellii</name>
    <dbReference type="NCBI Taxonomy" id="49249"/>
    <lineage>
        <taxon>Eukaryota</taxon>
        <taxon>Sar</taxon>
        <taxon>Stramenopiles</taxon>
        <taxon>Ochrophyta</taxon>
        <taxon>Bacillariophyta</taxon>
        <taxon>Mediophyceae</taxon>
        <taxon>Lithodesmiophycidae</taxon>
        <taxon>Lithodesmiales</taxon>
        <taxon>Lithodesmiaceae</taxon>
        <taxon>Ditylum</taxon>
    </lineage>
</organism>
<dbReference type="EMBL" id="HBGN01013878">
    <property type="protein sequence ID" value="CAD9325898.1"/>
    <property type="molecule type" value="Transcribed_RNA"/>
</dbReference>
<reference evidence="2" key="1">
    <citation type="submission" date="2021-01" db="EMBL/GenBank/DDBJ databases">
        <authorList>
            <person name="Corre E."/>
            <person name="Pelletier E."/>
            <person name="Niang G."/>
            <person name="Scheremetjew M."/>
            <person name="Finn R."/>
            <person name="Kale V."/>
            <person name="Holt S."/>
            <person name="Cochrane G."/>
            <person name="Meng A."/>
            <person name="Brown T."/>
            <person name="Cohen L."/>
        </authorList>
    </citation>
    <scope>NUCLEOTIDE SEQUENCE</scope>
    <source>
        <strain evidence="2">Pop2</strain>
    </source>
</reference>
<keyword evidence="1" id="KW-0812">Transmembrane</keyword>
<gene>
    <name evidence="2" type="ORF">DBRI1063_LOCUS8866</name>
</gene>
<evidence type="ECO:0000313" key="2">
    <source>
        <dbReference type="EMBL" id="CAD9325898.1"/>
    </source>
</evidence>
<name>A0A6U3TWK3_9STRA</name>
<feature type="transmembrane region" description="Helical" evidence="1">
    <location>
        <begin position="212"/>
        <end position="234"/>
    </location>
</feature>
<sequence length="321" mass="34485">MLQERNRTTMKAPKLSSSITILGMVKSTSMLACAFTGIGSNCGHLPTTTTTKRNTRNRHIKISSSPPANVASSTSFTAPWTTMITTTTSLPMSSIGQDETKQEKKAKRQEFNIWKYLPSPPEDQLTLSGDVAALFVYAFLDHTLNDFYGEVVRNGGDGGPVAAIDPILAAEVSASQQIPVWYDTTVDFAGAQGAIIPPPMEYAHYAPAINTAGTAAIVLTFIWLFSGYITGAFLYRNTVECNPSRAMLVTGKTWVLATIITVGIALASDALGDVYDIVHYPSLGGLTKADADFIFGDLSVLAMWRFMISFLLGSGDGDGDE</sequence>
<keyword evidence="1" id="KW-0472">Membrane</keyword>
<dbReference type="AlphaFoldDB" id="A0A6U3TWK3"/>
<feature type="transmembrane region" description="Helical" evidence="1">
    <location>
        <begin position="293"/>
        <end position="312"/>
    </location>
</feature>
<accession>A0A6U3TWK3</accession>
<evidence type="ECO:0000256" key="1">
    <source>
        <dbReference type="SAM" id="Phobius"/>
    </source>
</evidence>
<feature type="transmembrane region" description="Helical" evidence="1">
    <location>
        <begin position="254"/>
        <end position="272"/>
    </location>
</feature>
<proteinExistence type="predicted"/>